<evidence type="ECO:0000313" key="1">
    <source>
        <dbReference type="EMBL" id="TBU12938.1"/>
    </source>
</evidence>
<evidence type="ECO:0000313" key="2">
    <source>
        <dbReference type="EMBL" id="TBU20179.1"/>
    </source>
</evidence>
<reference evidence="1 3" key="1">
    <citation type="submission" date="2017-12" db="EMBL/GenBank/DDBJ databases">
        <authorList>
            <person name="Pombert J.-F."/>
            <person name="Haag K.L."/>
            <person name="Ebert D."/>
        </authorList>
    </citation>
    <scope>NUCLEOTIDE SEQUENCE [LARGE SCALE GENOMIC DNA]</scope>
    <source>
        <strain evidence="1">IL-G-3</strain>
    </source>
</reference>
<protein>
    <submittedName>
        <fullName evidence="1">Uncharacterized protein</fullName>
    </submittedName>
</protein>
<dbReference type="Proteomes" id="UP000292282">
    <property type="component" value="Unassembled WGS sequence"/>
</dbReference>
<dbReference type="EMBL" id="PITK01000579">
    <property type="protein sequence ID" value="TBU12938.1"/>
    <property type="molecule type" value="Genomic_DNA"/>
</dbReference>
<evidence type="ECO:0000313" key="3">
    <source>
        <dbReference type="Proteomes" id="UP000292282"/>
    </source>
</evidence>
<name>A0A4Q9LW34_9MICR</name>
<keyword evidence="3" id="KW-1185">Reference proteome</keyword>
<accession>A0A4Q9LW34</accession>
<dbReference type="AlphaFoldDB" id="A0A4Q9LW34"/>
<comment type="caution">
    <text evidence="1">The sequence shown here is derived from an EMBL/GenBank/DDBJ whole genome shotgun (WGS) entry which is preliminary data.</text>
</comment>
<gene>
    <name evidence="2" type="ORF">CWI38_0118p0040</name>
    <name evidence="1" type="ORF">CWI38_0579p0020</name>
</gene>
<dbReference type="EMBL" id="PITK01000118">
    <property type="protein sequence ID" value="TBU20179.1"/>
    <property type="molecule type" value="Genomic_DNA"/>
</dbReference>
<proteinExistence type="predicted"/>
<organism evidence="1 3">
    <name type="scientific">Hamiltosporidium tvaerminnensis</name>
    <dbReference type="NCBI Taxonomy" id="1176355"/>
    <lineage>
        <taxon>Eukaryota</taxon>
        <taxon>Fungi</taxon>
        <taxon>Fungi incertae sedis</taxon>
        <taxon>Microsporidia</taxon>
        <taxon>Dubosqiidae</taxon>
        <taxon>Hamiltosporidium</taxon>
    </lineage>
</organism>
<dbReference type="VEuPathDB" id="MicrosporidiaDB:CWI38_0579p0020"/>
<sequence>MQDKGNTRIKTYIKIRNNRPDILILDKIETEKLRKYDLLANGFGLIFMFTVLCQNNISNTPKRLEIPDNLEA</sequence>
<dbReference type="VEuPathDB" id="MicrosporidiaDB:CWI38_0118p0040"/>